<dbReference type="EMBL" id="BMAC01000450">
    <property type="protein sequence ID" value="GFP96675.1"/>
    <property type="molecule type" value="Genomic_DNA"/>
</dbReference>
<dbReference type="GO" id="GO:0008138">
    <property type="term" value="F:protein tyrosine/serine/threonine phosphatase activity"/>
    <property type="evidence" value="ECO:0007669"/>
    <property type="project" value="TreeGrafter"/>
</dbReference>
<dbReference type="PANTHER" id="PTHR45848:SF6">
    <property type="entry name" value="OS02G0251700 PROTEIN"/>
    <property type="match status" value="1"/>
</dbReference>
<evidence type="ECO:0000313" key="2">
    <source>
        <dbReference type="EMBL" id="GFP96675.1"/>
    </source>
</evidence>
<evidence type="ECO:0000313" key="3">
    <source>
        <dbReference type="Proteomes" id="UP000653305"/>
    </source>
</evidence>
<organism evidence="2 3">
    <name type="scientific">Phtheirospermum japonicum</name>
    <dbReference type="NCBI Taxonomy" id="374723"/>
    <lineage>
        <taxon>Eukaryota</taxon>
        <taxon>Viridiplantae</taxon>
        <taxon>Streptophyta</taxon>
        <taxon>Embryophyta</taxon>
        <taxon>Tracheophyta</taxon>
        <taxon>Spermatophyta</taxon>
        <taxon>Magnoliopsida</taxon>
        <taxon>eudicotyledons</taxon>
        <taxon>Gunneridae</taxon>
        <taxon>Pentapetalae</taxon>
        <taxon>asterids</taxon>
        <taxon>lamiids</taxon>
        <taxon>Lamiales</taxon>
        <taxon>Orobanchaceae</taxon>
        <taxon>Orobanchaceae incertae sedis</taxon>
        <taxon>Phtheirospermum</taxon>
    </lineage>
</organism>
<dbReference type="Proteomes" id="UP000653305">
    <property type="component" value="Unassembled WGS sequence"/>
</dbReference>
<name>A0A830CNP5_9LAMI</name>
<evidence type="ECO:0000256" key="1">
    <source>
        <dbReference type="ARBA" id="ARBA00008601"/>
    </source>
</evidence>
<accession>A0A830CNP5</accession>
<keyword evidence="3" id="KW-1185">Reference proteome</keyword>
<proteinExistence type="inferred from homology"/>
<protein>
    <submittedName>
        <fullName evidence="2">Probable inactive dual specificity protein phosphatase-like at4g18593</fullName>
    </submittedName>
</protein>
<comment type="similarity">
    <text evidence="1">Belongs to the protein-tyrosine phosphatase family. Non-receptor class dual specificity subfamily.</text>
</comment>
<gene>
    <name evidence="2" type="ORF">PHJA_001811600</name>
</gene>
<dbReference type="AlphaFoldDB" id="A0A830CNP5"/>
<dbReference type="OrthoDB" id="2017893at2759"/>
<dbReference type="PANTHER" id="PTHR45848">
    <property type="entry name" value="DUAL SPECIFICITY PROTEIN PHOSPHATASE 12 FAMILY MEMBER"/>
    <property type="match status" value="1"/>
</dbReference>
<comment type="caution">
    <text evidence="2">The sequence shown here is derived from an EMBL/GenBank/DDBJ whole genome shotgun (WGS) entry which is preliminary data.</text>
</comment>
<reference evidence="2" key="1">
    <citation type="submission" date="2020-07" db="EMBL/GenBank/DDBJ databases">
        <title>Ethylene signaling mediates host invasion by parasitic plants.</title>
        <authorList>
            <person name="Yoshida S."/>
        </authorList>
    </citation>
    <scope>NUCLEOTIDE SEQUENCE</scope>
    <source>
        <strain evidence="2">Okayama</strain>
    </source>
</reference>
<sequence>MEGTPNDVNSGPDSKPSVIYRCKKCRRIVATEELIVPHNRGDGKCFKWRKKNDDSDMEAPECSSIFVEPMKWMQTLEDGYVGDKLQCIGCKTRLGSFNWAGMQCNCGTWINPAFQLHKSRMDECRL</sequence>